<organism evidence="2">
    <name type="scientific">Lygus hesperus</name>
    <name type="common">Western plant bug</name>
    <dbReference type="NCBI Taxonomy" id="30085"/>
    <lineage>
        <taxon>Eukaryota</taxon>
        <taxon>Metazoa</taxon>
        <taxon>Ecdysozoa</taxon>
        <taxon>Arthropoda</taxon>
        <taxon>Hexapoda</taxon>
        <taxon>Insecta</taxon>
        <taxon>Pterygota</taxon>
        <taxon>Neoptera</taxon>
        <taxon>Paraneoptera</taxon>
        <taxon>Hemiptera</taxon>
        <taxon>Heteroptera</taxon>
        <taxon>Panheteroptera</taxon>
        <taxon>Cimicomorpha</taxon>
        <taxon>Miridae</taxon>
        <taxon>Mirini</taxon>
        <taxon>Lygus</taxon>
    </lineage>
</organism>
<gene>
    <name evidence="2" type="primary">atg2_4</name>
    <name evidence="2" type="ORF">CM83_104844</name>
</gene>
<dbReference type="AlphaFoldDB" id="A0A0A9X4Z3"/>
<proteinExistence type="predicted"/>
<name>A0A0A9X4Z3_LYGHE</name>
<dbReference type="EMBL" id="GBHO01028883">
    <property type="protein sequence ID" value="JAG14721.1"/>
    <property type="molecule type" value="Transcribed_RNA"/>
</dbReference>
<reference evidence="2" key="2">
    <citation type="submission" date="2014-07" db="EMBL/GenBank/DDBJ databases">
        <authorList>
            <person name="Hull J."/>
        </authorList>
    </citation>
    <scope>NUCLEOTIDE SEQUENCE</scope>
</reference>
<feature type="region of interest" description="Disordered" evidence="1">
    <location>
        <begin position="64"/>
        <end position="87"/>
    </location>
</feature>
<sequence length="115" mass="12801">SELHWSDECPEFNTLEKRKTIAKDRCRLCMSKNHLATKCSSKKSCFHCKKVKAHHRSLCPKLFSTKEEDGNGTEQPRTSGHPAPESGMLAAGEYVSLQTVSAELINPSTAEHCKV</sequence>
<evidence type="ECO:0000313" key="2">
    <source>
        <dbReference type="EMBL" id="JAG14721.1"/>
    </source>
</evidence>
<evidence type="ECO:0000256" key="1">
    <source>
        <dbReference type="SAM" id="MobiDB-lite"/>
    </source>
</evidence>
<reference evidence="2" key="1">
    <citation type="journal article" date="2014" name="PLoS ONE">
        <title>Transcriptome-Based Identification of ABC Transporters in the Western Tarnished Plant Bug Lygus hesperus.</title>
        <authorList>
            <person name="Hull J.J."/>
            <person name="Chaney K."/>
            <person name="Geib S.M."/>
            <person name="Fabrick J.A."/>
            <person name="Brent C.S."/>
            <person name="Walsh D."/>
            <person name="Lavine L.C."/>
        </authorList>
    </citation>
    <scope>NUCLEOTIDE SEQUENCE</scope>
</reference>
<accession>A0A0A9X4Z3</accession>
<feature type="non-terminal residue" evidence="2">
    <location>
        <position position="115"/>
    </location>
</feature>
<feature type="non-terminal residue" evidence="2">
    <location>
        <position position="1"/>
    </location>
</feature>
<protein>
    <submittedName>
        <fullName evidence="2">Autophagy-related protein 2</fullName>
    </submittedName>
</protein>